<accession>A0A840Z306</accession>
<gene>
    <name evidence="4" type="ORF">FHR23_003036</name>
</gene>
<dbReference type="GO" id="GO:0008800">
    <property type="term" value="F:beta-lactamase activity"/>
    <property type="evidence" value="ECO:0007669"/>
    <property type="project" value="UniProtKB-EC"/>
</dbReference>
<dbReference type="GO" id="GO:0046677">
    <property type="term" value="P:response to antibiotic"/>
    <property type="evidence" value="ECO:0007669"/>
    <property type="project" value="InterPro"/>
</dbReference>
<name>A0A840Z306_9SPHN</name>
<dbReference type="Gene3D" id="3.40.710.10">
    <property type="entry name" value="DD-peptidase/beta-lactamase superfamily"/>
    <property type="match status" value="1"/>
</dbReference>
<sequence length="439" mass="46319">MIRLASAITAVLILSAAPAVARTPFQDTMNSIDASVSLTDRIGELIPILKGEGNYNAYFSAAFREQVPKAKLDALMKQVEAAIGTPVSIEKITPATPFAATLRVGFTKGVATMRIAVDPNTPHRVTGLLITGTEPRGDTLSQLEASFKTLPGQSGYAIYALSDGAPKLLAGMKPELSAPLGSSFKLWVLAAAAQQVADGTRHWSDILPLVHTNLPGGTLSSWPDGAPLTLQSLTTFMLSQSDNSATDTLIGALGPDKVDAMVSATGVAQPDRTLPVLTTAQAFALKDPANAEILAAWQSATSPDARRAVLAQHKAALAKPVRESVFSGKPVAVDSVEWFASPADEAKVLDWLRRNAGDTALTLMAVNPGTNADIAGKFAYIGYKGGSEPGVIAMNYLVRRKDGRWFAVTGNWHRDDAGVKTESFASLMNRALALTAKID</sequence>
<feature type="signal peptide" evidence="2">
    <location>
        <begin position="1"/>
        <end position="21"/>
    </location>
</feature>
<protein>
    <submittedName>
        <fullName evidence="4">Beta-lactamase class A</fullName>
    </submittedName>
</protein>
<dbReference type="Proteomes" id="UP000554342">
    <property type="component" value="Unassembled WGS sequence"/>
</dbReference>
<evidence type="ECO:0000256" key="2">
    <source>
        <dbReference type="SAM" id="SignalP"/>
    </source>
</evidence>
<comment type="catalytic activity">
    <reaction evidence="1">
        <text>a beta-lactam + H2O = a substituted beta-amino acid</text>
        <dbReference type="Rhea" id="RHEA:20401"/>
        <dbReference type="ChEBI" id="CHEBI:15377"/>
        <dbReference type="ChEBI" id="CHEBI:35627"/>
        <dbReference type="ChEBI" id="CHEBI:140347"/>
        <dbReference type="EC" id="3.5.2.6"/>
    </reaction>
</comment>
<dbReference type="RefSeq" id="WP_184005585.1">
    <property type="nucleotide sequence ID" value="NZ_BAABIF010000029.1"/>
</dbReference>
<dbReference type="PANTHER" id="PTHR35333">
    <property type="entry name" value="BETA-LACTAMASE"/>
    <property type="match status" value="1"/>
</dbReference>
<dbReference type="SUPFAM" id="SSF56601">
    <property type="entry name" value="beta-lactamase/transpeptidase-like"/>
    <property type="match status" value="1"/>
</dbReference>
<comment type="caution">
    <text evidence="4">The sequence shown here is derived from an EMBL/GenBank/DDBJ whole genome shotgun (WGS) entry which is preliminary data.</text>
</comment>
<evidence type="ECO:0000259" key="3">
    <source>
        <dbReference type="Pfam" id="PF13354"/>
    </source>
</evidence>
<keyword evidence="2" id="KW-0732">Signal</keyword>
<dbReference type="InterPro" id="IPR045155">
    <property type="entry name" value="Beta-lactam_cat"/>
</dbReference>
<feature type="domain" description="Beta-lactamase class A catalytic" evidence="3">
    <location>
        <begin position="161"/>
        <end position="269"/>
    </location>
</feature>
<dbReference type="EMBL" id="JACIJI010000008">
    <property type="protein sequence ID" value="MBB5720076.1"/>
    <property type="molecule type" value="Genomic_DNA"/>
</dbReference>
<evidence type="ECO:0000313" key="5">
    <source>
        <dbReference type="Proteomes" id="UP000554342"/>
    </source>
</evidence>
<dbReference type="InterPro" id="IPR012338">
    <property type="entry name" value="Beta-lactam/transpept-like"/>
</dbReference>
<feature type="chain" id="PRO_5032477850" evidence="2">
    <location>
        <begin position="22"/>
        <end position="439"/>
    </location>
</feature>
<keyword evidence="5" id="KW-1185">Reference proteome</keyword>
<evidence type="ECO:0000313" key="4">
    <source>
        <dbReference type="EMBL" id="MBB5720076.1"/>
    </source>
</evidence>
<dbReference type="PANTHER" id="PTHR35333:SF5">
    <property type="entry name" value="CONSERVED LIPOPROTEIN LPQF-RELATED"/>
    <property type="match status" value="1"/>
</dbReference>
<dbReference type="GO" id="GO:0030655">
    <property type="term" value="P:beta-lactam antibiotic catabolic process"/>
    <property type="evidence" value="ECO:0007669"/>
    <property type="project" value="InterPro"/>
</dbReference>
<dbReference type="Pfam" id="PF13354">
    <property type="entry name" value="Beta-lactamase2"/>
    <property type="match status" value="1"/>
</dbReference>
<organism evidence="4 5">
    <name type="scientific">Stakelama sediminis</name>
    <dbReference type="NCBI Taxonomy" id="463200"/>
    <lineage>
        <taxon>Bacteria</taxon>
        <taxon>Pseudomonadati</taxon>
        <taxon>Pseudomonadota</taxon>
        <taxon>Alphaproteobacteria</taxon>
        <taxon>Sphingomonadales</taxon>
        <taxon>Sphingomonadaceae</taxon>
        <taxon>Stakelama</taxon>
    </lineage>
</organism>
<reference evidence="4 5" key="1">
    <citation type="submission" date="2020-08" db="EMBL/GenBank/DDBJ databases">
        <title>Genomic Encyclopedia of Type Strains, Phase IV (KMG-IV): sequencing the most valuable type-strain genomes for metagenomic binning, comparative biology and taxonomic classification.</title>
        <authorList>
            <person name="Goeker M."/>
        </authorList>
    </citation>
    <scope>NUCLEOTIDE SEQUENCE [LARGE SCALE GENOMIC DNA]</scope>
    <source>
        <strain evidence="4 5">DSM 27203</strain>
    </source>
</reference>
<proteinExistence type="predicted"/>
<dbReference type="InterPro" id="IPR000871">
    <property type="entry name" value="Beta-lactam_class-A"/>
</dbReference>
<evidence type="ECO:0000256" key="1">
    <source>
        <dbReference type="ARBA" id="ARBA00001526"/>
    </source>
</evidence>
<dbReference type="AlphaFoldDB" id="A0A840Z306"/>